<dbReference type="Proteomes" id="UP000722485">
    <property type="component" value="Unassembled WGS sequence"/>
</dbReference>
<evidence type="ECO:0000313" key="2">
    <source>
        <dbReference type="Proteomes" id="UP000722485"/>
    </source>
</evidence>
<sequence>MGVVNNTHPPVSLYNQIPFIHDMEHVAETYADDLNHLRNLLDTHDMPMSVCIKLLHIHFHLNKGEILAVHELYAPPYGKIPFLEPMTPDAAGKVYGCNYIVDDSGDLQAFEYTTIEGGADLAAYPAFVAEFCAAVVQRGVQNKFGLAINSGAAEHGSWMELDFPERRATFLLPSHLPLPQSDRLVSRTTKTKFPSLKTERDGNKDLKTHVHVEHSYQRSRRIGVDDEEPVDGVTTKNGLHLTGVPLQPGTALYTVASAISAAA</sequence>
<evidence type="ECO:0000313" key="1">
    <source>
        <dbReference type="EMBL" id="KAF7557983.1"/>
    </source>
</evidence>
<name>A0A9P5HLH2_9HYPO</name>
<accession>A0A9P5HLH2</accession>
<organism evidence="1 2">
    <name type="scientific">Cylindrodendrum hubeiense</name>
    <dbReference type="NCBI Taxonomy" id="595255"/>
    <lineage>
        <taxon>Eukaryota</taxon>
        <taxon>Fungi</taxon>
        <taxon>Dikarya</taxon>
        <taxon>Ascomycota</taxon>
        <taxon>Pezizomycotina</taxon>
        <taxon>Sordariomycetes</taxon>
        <taxon>Hypocreomycetidae</taxon>
        <taxon>Hypocreales</taxon>
        <taxon>Nectriaceae</taxon>
        <taxon>Cylindrodendrum</taxon>
    </lineage>
</organism>
<protein>
    <submittedName>
        <fullName evidence="1">Uncharacterized protein</fullName>
    </submittedName>
</protein>
<reference evidence="1" key="1">
    <citation type="submission" date="2020-03" db="EMBL/GenBank/DDBJ databases">
        <title>Draft Genome Sequence of Cylindrodendrum hubeiense.</title>
        <authorList>
            <person name="Buettner E."/>
            <person name="Kellner H."/>
        </authorList>
    </citation>
    <scope>NUCLEOTIDE SEQUENCE</scope>
    <source>
        <strain evidence="1">IHI 201604</strain>
    </source>
</reference>
<gene>
    <name evidence="1" type="ORF">G7Z17_g223</name>
</gene>
<comment type="caution">
    <text evidence="1">The sequence shown here is derived from an EMBL/GenBank/DDBJ whole genome shotgun (WGS) entry which is preliminary data.</text>
</comment>
<dbReference type="EMBL" id="JAANBB010000002">
    <property type="protein sequence ID" value="KAF7557983.1"/>
    <property type="molecule type" value="Genomic_DNA"/>
</dbReference>
<dbReference type="AlphaFoldDB" id="A0A9P5HLH2"/>
<dbReference type="OrthoDB" id="2322999at2759"/>
<proteinExistence type="predicted"/>
<keyword evidence="2" id="KW-1185">Reference proteome</keyword>